<keyword evidence="3" id="KW-1185">Reference proteome</keyword>
<comment type="caution">
    <text evidence="2">The sequence shown here is derived from an EMBL/GenBank/DDBJ whole genome shotgun (WGS) entry which is preliminary data.</text>
</comment>
<dbReference type="EMBL" id="SMGR01000001">
    <property type="protein sequence ID" value="TCL08411.1"/>
    <property type="molecule type" value="Genomic_DNA"/>
</dbReference>
<dbReference type="AlphaFoldDB" id="A0A4R1NL50"/>
<gene>
    <name evidence="2" type="ORF">BXY66_0448</name>
</gene>
<keyword evidence="1" id="KW-0472">Membrane</keyword>
<keyword evidence="1" id="KW-0812">Transmembrane</keyword>
<proteinExistence type="predicted"/>
<name>A0A4R1NL50_9RHOB</name>
<organism evidence="2 3">
    <name type="scientific">Shimia isoporae</name>
    <dbReference type="NCBI Taxonomy" id="647720"/>
    <lineage>
        <taxon>Bacteria</taxon>
        <taxon>Pseudomonadati</taxon>
        <taxon>Pseudomonadota</taxon>
        <taxon>Alphaproteobacteria</taxon>
        <taxon>Rhodobacterales</taxon>
        <taxon>Roseobacteraceae</taxon>
    </lineage>
</organism>
<evidence type="ECO:0000256" key="1">
    <source>
        <dbReference type="SAM" id="Phobius"/>
    </source>
</evidence>
<feature type="transmembrane region" description="Helical" evidence="1">
    <location>
        <begin position="12"/>
        <end position="31"/>
    </location>
</feature>
<evidence type="ECO:0000313" key="3">
    <source>
        <dbReference type="Proteomes" id="UP000295673"/>
    </source>
</evidence>
<accession>A0A4R1NL50</accession>
<keyword evidence="1" id="KW-1133">Transmembrane helix</keyword>
<dbReference type="Proteomes" id="UP000295673">
    <property type="component" value="Unassembled WGS sequence"/>
</dbReference>
<protein>
    <submittedName>
        <fullName evidence="2">Uncharacterized protein</fullName>
    </submittedName>
</protein>
<evidence type="ECO:0000313" key="2">
    <source>
        <dbReference type="EMBL" id="TCL08411.1"/>
    </source>
</evidence>
<sequence length="54" mass="5706">MPRANGAGRRSVSAICVVLIMGGIYTCRLVNGKGNFAQAGLGRESWPVPRGCRT</sequence>
<reference evidence="2 3" key="1">
    <citation type="submission" date="2019-03" db="EMBL/GenBank/DDBJ databases">
        <title>Genomic Encyclopedia of Archaeal and Bacterial Type Strains, Phase II (KMG-II): from individual species to whole genera.</title>
        <authorList>
            <person name="Goeker M."/>
        </authorList>
    </citation>
    <scope>NUCLEOTIDE SEQUENCE [LARGE SCALE GENOMIC DNA]</scope>
    <source>
        <strain evidence="2 3">DSM 26433</strain>
    </source>
</reference>